<dbReference type="PROSITE" id="PS50405">
    <property type="entry name" value="GST_CTER"/>
    <property type="match status" value="1"/>
</dbReference>
<evidence type="ECO:0000256" key="9">
    <source>
        <dbReference type="ARBA" id="ARBA00023146"/>
    </source>
</evidence>
<dbReference type="InterPro" id="IPR050132">
    <property type="entry name" value="Gln/Glu-tRNA_Ligase"/>
</dbReference>
<feature type="domain" description="GST C-terminal" evidence="14">
    <location>
        <begin position="195"/>
        <end position="319"/>
    </location>
</feature>
<evidence type="ECO:0000256" key="1">
    <source>
        <dbReference type="ARBA" id="ARBA00004496"/>
    </source>
</evidence>
<evidence type="ECO:0000256" key="3">
    <source>
        <dbReference type="ARBA" id="ARBA00012835"/>
    </source>
</evidence>
<dbReference type="InterPro" id="IPR000924">
    <property type="entry name" value="Glu/Gln-tRNA-synth"/>
</dbReference>
<dbReference type="InterPro" id="IPR010987">
    <property type="entry name" value="Glutathione-S-Trfase_C-like"/>
</dbReference>
<comment type="similarity">
    <text evidence="2">Belongs to the class-I aminoacyl-tRNA synthetase family. Glutamate--tRNA ligase type 2 subfamily.</text>
</comment>
<sequence length="851" mass="94895">MTTAVDVDMEALKVTIHNLGEKVKELKTTTSAADKTEIDQAVQALLTAKKEYALNNNGIGVDGKPFQEPLSKAEKKAQAKAAKQAAPEAAAAATDPEKKAAKKAANKAAKEAFKQNSNTMIPTAKTVVSPTIVTTVEPYHILINPNAPFMERPVITLAVAVLLDVALDFTIVADPKCRHTCLGLPAGQGSVAGDLAMARAVLRLYANNPALYNNMAAMDSWIDYAQSLQRLSEAQRFKAIVLSLEKALEHSTYVVGYALSLADLVLFQAAGFPTQSLPVIPVEAVNAQRWFRTMAQHPALRQATQLCMGVAKVEAAFPVPMDPLVSGMAPLEGAVVGQVVTRFPPEPSGYLHIGHAKAVLLNDYYARRYKGRLIVRFDDTNPSKEKEEYQESIVEDLAKLGVKPDVVSYTSDYFPTIQQAAIELIQKGLAYMDDTPQEQMKAERAERQESKHRNQSVEDAMKYFEMMCSGSEEGSTWCLRAKIDMFSDNGTLRDPVIYRQNLEPHHRCGTKYFAYPTYDLACPIVDSLEGVSHALRTTEYNDRDEQYQWLQKALNLRRVRIHAFSRVNFKYTLLSKRKLTWFVESGVVTGWGDARMPTIRGVIRRGVNVQSLKKFIYSQGASRNVVLMDWMAFFAENKIELDKTARRFMAVDKDNNVKLTVTNGPLAEEYVYVQTPNHPKNASLGTRAIRTCKHVLLESVDVEGIEVGESIVLMRWGVVKITKVDGIVLEGEYDPDGDFKAAKRKLTWMADVSGNTPAILTEFDHLVTKDKLDEEDDWKSFVNQNTMATTEVIGDAGLKTLQENDVIQLERRGFYRVDRPYINRNKPVVLYMIPEGKKKSMSGMQGKLAHH</sequence>
<dbReference type="EMBL" id="BDSP01000172">
    <property type="protein sequence ID" value="GAX21758.1"/>
    <property type="molecule type" value="Genomic_DNA"/>
</dbReference>
<evidence type="ECO:0000256" key="4">
    <source>
        <dbReference type="ARBA" id="ARBA00022490"/>
    </source>
</evidence>
<dbReference type="InterPro" id="IPR004046">
    <property type="entry name" value="GST_C"/>
</dbReference>
<dbReference type="InParanoid" id="A0A1Z5K758"/>
<dbReference type="Gene3D" id="3.40.50.620">
    <property type="entry name" value="HUPs"/>
    <property type="match status" value="1"/>
</dbReference>
<dbReference type="InterPro" id="IPR004526">
    <property type="entry name" value="Glu-tRNA-synth_arc/euk"/>
</dbReference>
<dbReference type="PROSITE" id="PS00178">
    <property type="entry name" value="AA_TRNA_LIGASE_I"/>
    <property type="match status" value="1"/>
</dbReference>
<dbReference type="InterPro" id="IPR014729">
    <property type="entry name" value="Rossmann-like_a/b/a_fold"/>
</dbReference>
<evidence type="ECO:0000313" key="16">
    <source>
        <dbReference type="Proteomes" id="UP000198406"/>
    </source>
</evidence>
<dbReference type="NCBIfam" id="TIGR00463">
    <property type="entry name" value="gltX_arch"/>
    <property type="match status" value="1"/>
</dbReference>
<keyword evidence="7 12" id="KW-0067">ATP-binding</keyword>
<dbReference type="InterPro" id="IPR020056">
    <property type="entry name" value="Rbsml_bL25/Gln-tRNA_synth_N"/>
</dbReference>
<evidence type="ECO:0000313" key="15">
    <source>
        <dbReference type="EMBL" id="GAX21758.1"/>
    </source>
</evidence>
<dbReference type="GO" id="GO:0006424">
    <property type="term" value="P:glutamyl-tRNA aminoacylation"/>
    <property type="evidence" value="ECO:0007669"/>
    <property type="project" value="InterPro"/>
</dbReference>
<dbReference type="Pfam" id="PF00043">
    <property type="entry name" value="GST_C"/>
    <property type="match status" value="1"/>
</dbReference>
<dbReference type="InterPro" id="IPR020058">
    <property type="entry name" value="Glu/Gln-tRNA-synth_Ib_cat-dom"/>
</dbReference>
<evidence type="ECO:0000259" key="14">
    <source>
        <dbReference type="PROSITE" id="PS50405"/>
    </source>
</evidence>
<keyword evidence="5 12" id="KW-0436">Ligase</keyword>
<dbReference type="GO" id="GO:0005524">
    <property type="term" value="F:ATP binding"/>
    <property type="evidence" value="ECO:0007669"/>
    <property type="project" value="UniProtKB-KW"/>
</dbReference>
<dbReference type="SUPFAM" id="SSF52374">
    <property type="entry name" value="Nucleotidylyl transferase"/>
    <property type="match status" value="1"/>
</dbReference>
<dbReference type="InterPro" id="IPR011035">
    <property type="entry name" value="Ribosomal_bL25/Gln-tRNA_synth"/>
</dbReference>
<feature type="region of interest" description="Disordered" evidence="13">
    <location>
        <begin position="65"/>
        <end position="97"/>
    </location>
</feature>
<protein>
    <recommendedName>
        <fullName evidence="3">glutamate--tRNA ligase</fullName>
        <ecNumber evidence="3">6.1.1.17</ecNumber>
    </recommendedName>
    <alternativeName>
        <fullName evidence="10">Glutamyl-tRNA synthetase</fullName>
    </alternativeName>
</protein>
<dbReference type="PANTHER" id="PTHR43097">
    <property type="entry name" value="GLUTAMINE-TRNA LIGASE"/>
    <property type="match status" value="1"/>
</dbReference>
<name>A0A1Z5K758_FISSO</name>
<dbReference type="AlphaFoldDB" id="A0A1Z5K758"/>
<reference evidence="15 16" key="1">
    <citation type="journal article" date="2015" name="Plant Cell">
        <title>Oil accumulation by the oleaginous diatom Fistulifera solaris as revealed by the genome and transcriptome.</title>
        <authorList>
            <person name="Tanaka T."/>
            <person name="Maeda Y."/>
            <person name="Veluchamy A."/>
            <person name="Tanaka M."/>
            <person name="Abida H."/>
            <person name="Marechal E."/>
            <person name="Bowler C."/>
            <person name="Muto M."/>
            <person name="Sunaga Y."/>
            <person name="Tanaka M."/>
            <person name="Yoshino T."/>
            <person name="Taniguchi T."/>
            <person name="Fukuda Y."/>
            <person name="Nemoto M."/>
            <person name="Matsumoto M."/>
            <person name="Wong P.S."/>
            <person name="Aburatani S."/>
            <person name="Fujibuchi W."/>
        </authorList>
    </citation>
    <scope>NUCLEOTIDE SEQUENCE [LARGE SCALE GENOMIC DNA]</scope>
    <source>
        <strain evidence="15 16">JPCC DA0580</strain>
    </source>
</reference>
<evidence type="ECO:0000256" key="8">
    <source>
        <dbReference type="ARBA" id="ARBA00022917"/>
    </source>
</evidence>
<dbReference type="InterPro" id="IPR036282">
    <property type="entry name" value="Glutathione-S-Trfase_C_sf"/>
</dbReference>
<dbReference type="GO" id="GO:0005829">
    <property type="term" value="C:cytosol"/>
    <property type="evidence" value="ECO:0007669"/>
    <property type="project" value="TreeGrafter"/>
</dbReference>
<comment type="subcellular location">
    <subcellularLocation>
        <location evidence="1">Cytoplasm</location>
    </subcellularLocation>
</comment>
<dbReference type="OrthoDB" id="10250478at2759"/>
<dbReference type="FunCoup" id="A0A1Z5K758">
    <property type="interactions" value="648"/>
</dbReference>
<dbReference type="Pfam" id="PF03950">
    <property type="entry name" value="tRNA-synt_1c_C"/>
    <property type="match status" value="1"/>
</dbReference>
<dbReference type="EC" id="6.1.1.17" evidence="3"/>
<dbReference type="Gene3D" id="1.20.1050.130">
    <property type="match status" value="1"/>
</dbReference>
<dbReference type="SUPFAM" id="SSF47616">
    <property type="entry name" value="GST C-terminal domain-like"/>
    <property type="match status" value="1"/>
</dbReference>
<dbReference type="Pfam" id="PF20974">
    <property type="entry name" value="tRNA-synt_1c_C2"/>
    <property type="match status" value="1"/>
</dbReference>
<feature type="compositionally biased region" description="Low complexity" evidence="13">
    <location>
        <begin position="79"/>
        <end position="94"/>
    </location>
</feature>
<comment type="caution">
    <text evidence="15">The sequence shown here is derived from an EMBL/GenBank/DDBJ whole genome shotgun (WGS) entry which is preliminary data.</text>
</comment>
<dbReference type="InterPro" id="IPR001412">
    <property type="entry name" value="aa-tRNA-synth_I_CS"/>
</dbReference>
<keyword evidence="8 12" id="KW-0648">Protein biosynthesis</keyword>
<dbReference type="GO" id="GO:0017102">
    <property type="term" value="C:methionyl glutamyl tRNA synthetase complex"/>
    <property type="evidence" value="ECO:0007669"/>
    <property type="project" value="TreeGrafter"/>
</dbReference>
<evidence type="ECO:0000256" key="6">
    <source>
        <dbReference type="ARBA" id="ARBA00022741"/>
    </source>
</evidence>
<dbReference type="FunFam" id="3.40.50.620:FF:000037">
    <property type="entry name" value="Glutamine--tRNA ligase cytoplasmic"/>
    <property type="match status" value="1"/>
</dbReference>
<dbReference type="PANTHER" id="PTHR43097:SF5">
    <property type="entry name" value="GLUTAMATE--TRNA LIGASE"/>
    <property type="match status" value="1"/>
</dbReference>
<evidence type="ECO:0000256" key="2">
    <source>
        <dbReference type="ARBA" id="ARBA00008927"/>
    </source>
</evidence>
<keyword evidence="9 12" id="KW-0030">Aminoacyl-tRNA synthetase</keyword>
<dbReference type="Gene3D" id="2.40.240.10">
    <property type="entry name" value="Ribosomal Protein L25, Chain P"/>
    <property type="match status" value="2"/>
</dbReference>
<keyword evidence="6 12" id="KW-0547">Nucleotide-binding</keyword>
<dbReference type="HAMAP" id="MF_02076">
    <property type="entry name" value="Glu_tRNA_synth_type2"/>
    <property type="match status" value="1"/>
</dbReference>
<evidence type="ECO:0000256" key="13">
    <source>
        <dbReference type="SAM" id="MobiDB-lite"/>
    </source>
</evidence>
<proteinExistence type="inferred from homology"/>
<dbReference type="GO" id="GO:0004818">
    <property type="term" value="F:glutamate-tRNA ligase activity"/>
    <property type="evidence" value="ECO:0007669"/>
    <property type="project" value="UniProtKB-EC"/>
</dbReference>
<organism evidence="15 16">
    <name type="scientific">Fistulifera solaris</name>
    <name type="common">Oleaginous diatom</name>
    <dbReference type="NCBI Taxonomy" id="1519565"/>
    <lineage>
        <taxon>Eukaryota</taxon>
        <taxon>Sar</taxon>
        <taxon>Stramenopiles</taxon>
        <taxon>Ochrophyta</taxon>
        <taxon>Bacillariophyta</taxon>
        <taxon>Bacillariophyceae</taxon>
        <taxon>Bacillariophycidae</taxon>
        <taxon>Naviculales</taxon>
        <taxon>Naviculaceae</taxon>
        <taxon>Fistulifera</taxon>
    </lineage>
</organism>
<dbReference type="SUPFAM" id="SSF50715">
    <property type="entry name" value="Ribosomal protein L25-like"/>
    <property type="match status" value="1"/>
</dbReference>
<evidence type="ECO:0000256" key="10">
    <source>
        <dbReference type="ARBA" id="ARBA00030865"/>
    </source>
</evidence>
<dbReference type="InterPro" id="IPR020059">
    <property type="entry name" value="Glu/Gln-tRNA-synth_Ib_codon-bd"/>
</dbReference>
<dbReference type="FunFam" id="2.40.240.10:FF:000004">
    <property type="entry name" value="Glutamyl-tRNA synthetase, cytoplasmic"/>
    <property type="match status" value="1"/>
</dbReference>
<evidence type="ECO:0000256" key="12">
    <source>
        <dbReference type="RuleBase" id="RU363037"/>
    </source>
</evidence>
<accession>A0A1Z5K758</accession>
<gene>
    <name evidence="15" type="ORF">FisN_31Lh045</name>
</gene>
<comment type="catalytic activity">
    <reaction evidence="11">
        <text>tRNA(Glu) + L-glutamate + ATP = L-glutamyl-tRNA(Glu) + AMP + diphosphate</text>
        <dbReference type="Rhea" id="RHEA:23540"/>
        <dbReference type="Rhea" id="RHEA-COMP:9663"/>
        <dbReference type="Rhea" id="RHEA-COMP:9680"/>
        <dbReference type="ChEBI" id="CHEBI:29985"/>
        <dbReference type="ChEBI" id="CHEBI:30616"/>
        <dbReference type="ChEBI" id="CHEBI:33019"/>
        <dbReference type="ChEBI" id="CHEBI:78442"/>
        <dbReference type="ChEBI" id="CHEBI:78520"/>
        <dbReference type="ChEBI" id="CHEBI:456215"/>
        <dbReference type="EC" id="6.1.1.17"/>
    </reaction>
</comment>
<dbReference type="CDD" id="cd10289">
    <property type="entry name" value="GST_C_AaRS_like"/>
    <property type="match status" value="1"/>
</dbReference>
<keyword evidence="4" id="KW-0963">Cytoplasm</keyword>
<dbReference type="Proteomes" id="UP000198406">
    <property type="component" value="Unassembled WGS sequence"/>
</dbReference>
<keyword evidence="16" id="KW-1185">Reference proteome</keyword>
<evidence type="ECO:0000256" key="7">
    <source>
        <dbReference type="ARBA" id="ARBA00022840"/>
    </source>
</evidence>
<dbReference type="PRINTS" id="PR00987">
    <property type="entry name" value="TRNASYNTHGLU"/>
</dbReference>
<dbReference type="Pfam" id="PF00749">
    <property type="entry name" value="tRNA-synt_1c"/>
    <property type="match status" value="1"/>
</dbReference>
<evidence type="ECO:0000256" key="5">
    <source>
        <dbReference type="ARBA" id="ARBA00022598"/>
    </source>
</evidence>
<dbReference type="InterPro" id="IPR049437">
    <property type="entry name" value="tRNA-synt_1c_C2"/>
</dbReference>
<evidence type="ECO:0000256" key="11">
    <source>
        <dbReference type="ARBA" id="ARBA00048351"/>
    </source>
</evidence>
<dbReference type="Gene3D" id="1.10.287.10">
    <property type="entry name" value="S15/NS1, RNA-binding"/>
    <property type="match status" value="1"/>
</dbReference>